<evidence type="ECO:0000259" key="2">
    <source>
        <dbReference type="Pfam" id="PF00248"/>
    </source>
</evidence>
<reference evidence="4" key="1">
    <citation type="journal article" date="2019" name="Int. J. Syst. Evol. Microbiol.">
        <title>The Global Catalogue of Microorganisms (GCM) 10K type strain sequencing project: providing services to taxonomists for standard genome sequencing and annotation.</title>
        <authorList>
            <consortium name="The Broad Institute Genomics Platform"/>
            <consortium name="The Broad Institute Genome Sequencing Center for Infectious Disease"/>
            <person name="Wu L."/>
            <person name="Ma J."/>
        </authorList>
    </citation>
    <scope>NUCLEOTIDE SEQUENCE [LARGE SCALE GENOMIC DNA]</scope>
    <source>
        <strain evidence="4">JCM 12165</strain>
    </source>
</reference>
<evidence type="ECO:0000256" key="1">
    <source>
        <dbReference type="SAM" id="MobiDB-lite"/>
    </source>
</evidence>
<evidence type="ECO:0000313" key="3">
    <source>
        <dbReference type="EMBL" id="MFD1534954.1"/>
    </source>
</evidence>
<gene>
    <name evidence="3" type="ORF">ACFSCY_36640</name>
</gene>
<feature type="domain" description="NADP-dependent oxidoreductase" evidence="2">
    <location>
        <begin position="94"/>
        <end position="146"/>
    </location>
</feature>
<protein>
    <submittedName>
        <fullName evidence="3">Aldo/keto reductase</fullName>
    </submittedName>
</protein>
<comment type="caution">
    <text evidence="3">The sequence shown here is derived from an EMBL/GenBank/DDBJ whole genome shotgun (WGS) entry which is preliminary data.</text>
</comment>
<name>A0ABW4FWY9_9PSEU</name>
<dbReference type="InterPro" id="IPR036812">
    <property type="entry name" value="NAD(P)_OxRdtase_dom_sf"/>
</dbReference>
<keyword evidence="4" id="KW-1185">Reference proteome</keyword>
<dbReference type="Proteomes" id="UP001597145">
    <property type="component" value="Unassembled WGS sequence"/>
</dbReference>
<proteinExistence type="predicted"/>
<feature type="region of interest" description="Disordered" evidence="1">
    <location>
        <begin position="35"/>
        <end position="92"/>
    </location>
</feature>
<sequence>MRSLGNLGGHGRRRHRRLDGRTALCEVAHSFQTRPLCQGRSRTRRASSARCRRRGGSPGGSAGSRPASREIATRRRGSSSTCGKAPPGRPHRLTKPAAVALAWLRTRPGTVVPIVGARRLGHLEQNLAGIDVALSAEHVRTLDELSAPTLDYPAPMHGALRAMLQFAGTIVDGESSAVYPPLTASSVRY</sequence>
<dbReference type="Pfam" id="PF00248">
    <property type="entry name" value="Aldo_ket_red"/>
    <property type="match status" value="1"/>
</dbReference>
<dbReference type="InterPro" id="IPR023210">
    <property type="entry name" value="NADP_OxRdtase_dom"/>
</dbReference>
<evidence type="ECO:0000313" key="4">
    <source>
        <dbReference type="Proteomes" id="UP001597145"/>
    </source>
</evidence>
<accession>A0ABW4FWY9</accession>
<dbReference type="EMBL" id="JBHUCP010000048">
    <property type="protein sequence ID" value="MFD1534954.1"/>
    <property type="molecule type" value="Genomic_DNA"/>
</dbReference>
<dbReference type="SUPFAM" id="SSF51430">
    <property type="entry name" value="NAD(P)-linked oxidoreductase"/>
    <property type="match status" value="1"/>
</dbReference>
<feature type="compositionally biased region" description="Basic residues" evidence="1">
    <location>
        <begin position="41"/>
        <end position="55"/>
    </location>
</feature>
<organism evidence="3 4">
    <name type="scientific">Pseudonocardia aurantiaca</name>
    <dbReference type="NCBI Taxonomy" id="75290"/>
    <lineage>
        <taxon>Bacteria</taxon>
        <taxon>Bacillati</taxon>
        <taxon>Actinomycetota</taxon>
        <taxon>Actinomycetes</taxon>
        <taxon>Pseudonocardiales</taxon>
        <taxon>Pseudonocardiaceae</taxon>
        <taxon>Pseudonocardia</taxon>
    </lineage>
</organism>
<dbReference type="Gene3D" id="3.20.20.100">
    <property type="entry name" value="NADP-dependent oxidoreductase domain"/>
    <property type="match status" value="1"/>
</dbReference>
<dbReference type="RefSeq" id="WP_343972896.1">
    <property type="nucleotide sequence ID" value="NZ_BAAAJG010000003.1"/>
</dbReference>